<dbReference type="RefSeq" id="WP_354510545.1">
    <property type="nucleotide sequence ID" value="NZ_JBEPMO010000022.1"/>
</dbReference>
<dbReference type="Proteomes" id="UP001549146">
    <property type="component" value="Unassembled WGS sequence"/>
</dbReference>
<reference evidence="2 3" key="1">
    <citation type="submission" date="2024-06" db="EMBL/GenBank/DDBJ databases">
        <title>Genomic Encyclopedia of Type Strains, Phase IV (KMG-IV): sequencing the most valuable type-strain genomes for metagenomic binning, comparative biology and taxonomic classification.</title>
        <authorList>
            <person name="Goeker M."/>
        </authorList>
    </citation>
    <scope>NUCLEOTIDE SEQUENCE [LARGE SCALE GENOMIC DNA]</scope>
    <source>
        <strain evidence="2 3">DSM 29388</strain>
    </source>
</reference>
<comment type="caution">
    <text evidence="2">The sequence shown here is derived from an EMBL/GenBank/DDBJ whole genome shotgun (WGS) entry which is preliminary data.</text>
</comment>
<dbReference type="Gene3D" id="3.90.550.10">
    <property type="entry name" value="Spore Coat Polysaccharide Biosynthesis Protein SpsA, Chain A"/>
    <property type="match status" value="1"/>
</dbReference>
<protein>
    <submittedName>
        <fullName evidence="2">Glycosyltransferase involved in cell wall biosynthesis</fullName>
    </submittedName>
</protein>
<keyword evidence="3" id="KW-1185">Reference proteome</keyword>
<dbReference type="PANTHER" id="PTHR22916">
    <property type="entry name" value="GLYCOSYLTRANSFERASE"/>
    <property type="match status" value="1"/>
</dbReference>
<evidence type="ECO:0000313" key="3">
    <source>
        <dbReference type="Proteomes" id="UP001549146"/>
    </source>
</evidence>
<evidence type="ECO:0000313" key="2">
    <source>
        <dbReference type="EMBL" id="MET3732891.1"/>
    </source>
</evidence>
<dbReference type="InterPro" id="IPR001173">
    <property type="entry name" value="Glyco_trans_2-like"/>
</dbReference>
<dbReference type="Pfam" id="PF00535">
    <property type="entry name" value="Glycos_transf_2"/>
    <property type="match status" value="1"/>
</dbReference>
<dbReference type="CDD" id="cd00761">
    <property type="entry name" value="Glyco_tranf_GTA_type"/>
    <property type="match status" value="1"/>
</dbReference>
<name>A0ABV2LWG1_9FLAO</name>
<dbReference type="InterPro" id="IPR029044">
    <property type="entry name" value="Nucleotide-diphossugar_trans"/>
</dbReference>
<evidence type="ECO:0000259" key="1">
    <source>
        <dbReference type="Pfam" id="PF00535"/>
    </source>
</evidence>
<dbReference type="SUPFAM" id="SSF53448">
    <property type="entry name" value="Nucleotide-diphospho-sugar transferases"/>
    <property type="match status" value="1"/>
</dbReference>
<sequence>MLSICIPVFNWDVRELVHSVHQQCTKAEIPFEILVVDDCSTKTEIRDLNESIPLENYRFIGLGQNVGNAEARNILARSAQNNWLLFLDSDMMPAHDNFIDLYLKEIQADDFDIMSGGIVYEENVANEYKLKWIHGKKTEEQIENKDPYLEIRGNNFLVRKEIFLQNPFGGLPESYGYVDTHFGLKLKMSKARVKIIQNPCIHLGLETNEQFVKKYRFSVRNAFWLHHHHPEMADNLRLIQTYKKIKSLGLVKPIGFIFSFTENLMLKNLHSKNPSLFVFQLYKLGYISTLKSE</sequence>
<dbReference type="EMBL" id="JBEPMO010000022">
    <property type="protein sequence ID" value="MET3732891.1"/>
    <property type="molecule type" value="Genomic_DNA"/>
</dbReference>
<organism evidence="2 3">
    <name type="scientific">Moheibacter stercoris</name>
    <dbReference type="NCBI Taxonomy" id="1628251"/>
    <lineage>
        <taxon>Bacteria</taxon>
        <taxon>Pseudomonadati</taxon>
        <taxon>Bacteroidota</taxon>
        <taxon>Flavobacteriia</taxon>
        <taxon>Flavobacteriales</taxon>
        <taxon>Weeksellaceae</taxon>
        <taxon>Moheibacter</taxon>
    </lineage>
</organism>
<gene>
    <name evidence="2" type="ORF">ABID46_002482</name>
</gene>
<accession>A0ABV2LWG1</accession>
<feature type="domain" description="Glycosyltransferase 2-like" evidence="1">
    <location>
        <begin position="3"/>
        <end position="163"/>
    </location>
</feature>
<proteinExistence type="predicted"/>